<dbReference type="Pfam" id="PF13854">
    <property type="entry name" value="Kelch_HCF"/>
    <property type="match status" value="1"/>
</dbReference>
<dbReference type="OrthoDB" id="10001928at2759"/>
<keyword evidence="7" id="KW-0131">Cell cycle</keyword>
<keyword evidence="5" id="KW-0068">Autocatalytic cleavage</keyword>
<dbReference type="Gene3D" id="2.120.10.80">
    <property type="entry name" value="Kelch-type beta propeller"/>
    <property type="match status" value="2"/>
</dbReference>
<organism evidence="9 10">
    <name type="scientific">Diatraea saccharalis</name>
    <name type="common">sugarcane borer</name>
    <dbReference type="NCBI Taxonomy" id="40085"/>
    <lineage>
        <taxon>Eukaryota</taxon>
        <taxon>Metazoa</taxon>
        <taxon>Ecdysozoa</taxon>
        <taxon>Arthropoda</taxon>
        <taxon>Hexapoda</taxon>
        <taxon>Insecta</taxon>
        <taxon>Pterygota</taxon>
        <taxon>Neoptera</taxon>
        <taxon>Endopterygota</taxon>
        <taxon>Lepidoptera</taxon>
        <taxon>Glossata</taxon>
        <taxon>Ditrysia</taxon>
        <taxon>Pyraloidea</taxon>
        <taxon>Crambidae</taxon>
        <taxon>Crambinae</taxon>
        <taxon>Diatraea</taxon>
    </lineage>
</organism>
<dbReference type="InterPro" id="IPR059124">
    <property type="entry name" value="Kelch_HCF"/>
</dbReference>
<evidence type="ECO:0000313" key="9">
    <source>
        <dbReference type="EMBL" id="CAG9790216.1"/>
    </source>
</evidence>
<dbReference type="AlphaFoldDB" id="A0A9N9R5T2"/>
<evidence type="ECO:0000256" key="2">
    <source>
        <dbReference type="ARBA" id="ARBA00022441"/>
    </source>
</evidence>
<evidence type="ECO:0000313" key="10">
    <source>
        <dbReference type="Proteomes" id="UP001153714"/>
    </source>
</evidence>
<feature type="domain" description="Host cell factor Kelch-repeats" evidence="8">
    <location>
        <begin position="8"/>
        <end position="350"/>
    </location>
</feature>
<dbReference type="PANTHER" id="PTHR46003:SF1">
    <property type="entry name" value="HOST CELL FACTOR"/>
    <property type="match status" value="1"/>
</dbReference>
<evidence type="ECO:0000256" key="7">
    <source>
        <dbReference type="ARBA" id="ARBA00023306"/>
    </source>
</evidence>
<evidence type="ECO:0000256" key="4">
    <source>
        <dbReference type="ARBA" id="ARBA00022737"/>
    </source>
</evidence>
<dbReference type="GO" id="GO:0006338">
    <property type="term" value="P:chromatin remodeling"/>
    <property type="evidence" value="ECO:0007669"/>
    <property type="project" value="TreeGrafter"/>
</dbReference>
<dbReference type="SUPFAM" id="SSF117281">
    <property type="entry name" value="Kelch motif"/>
    <property type="match status" value="1"/>
</dbReference>
<keyword evidence="2" id="KW-0880">Kelch repeat</keyword>
<evidence type="ECO:0000256" key="6">
    <source>
        <dbReference type="ARBA" id="ARBA00023242"/>
    </source>
</evidence>
<keyword evidence="3" id="KW-0597">Phosphoprotein</keyword>
<dbReference type="Proteomes" id="UP001153714">
    <property type="component" value="Chromosome 21"/>
</dbReference>
<dbReference type="FunFam" id="2.120.10.80:FF:000008">
    <property type="entry name" value="host cell factor 1 isoform X1"/>
    <property type="match status" value="1"/>
</dbReference>
<gene>
    <name evidence="9" type="ORF">DIATSA_LOCUS7885</name>
</gene>
<comment type="subcellular location">
    <subcellularLocation>
        <location evidence="1">Nucleus</location>
    </subcellularLocation>
</comment>
<dbReference type="InterPro" id="IPR043536">
    <property type="entry name" value="HCF1/2"/>
</dbReference>
<reference evidence="9" key="1">
    <citation type="submission" date="2021-12" db="EMBL/GenBank/DDBJ databases">
        <authorList>
            <person name="King R."/>
        </authorList>
    </citation>
    <scope>NUCLEOTIDE SEQUENCE</scope>
</reference>
<evidence type="ECO:0000256" key="1">
    <source>
        <dbReference type="ARBA" id="ARBA00004123"/>
    </source>
</evidence>
<dbReference type="InterPro" id="IPR015915">
    <property type="entry name" value="Kelch-typ_b-propeller"/>
</dbReference>
<evidence type="ECO:0000256" key="3">
    <source>
        <dbReference type="ARBA" id="ARBA00022553"/>
    </source>
</evidence>
<reference evidence="9" key="2">
    <citation type="submission" date="2022-10" db="EMBL/GenBank/DDBJ databases">
        <authorList>
            <consortium name="ENA_rothamsted_submissions"/>
            <consortium name="culmorum"/>
            <person name="King R."/>
        </authorList>
    </citation>
    <scope>NUCLEOTIDE SEQUENCE</scope>
</reference>
<protein>
    <recommendedName>
        <fullName evidence="8">Host cell factor Kelch-repeats domain-containing protein</fullName>
    </recommendedName>
</protein>
<proteinExistence type="predicted"/>
<dbReference type="GO" id="GO:0035097">
    <property type="term" value="C:histone methyltransferase complex"/>
    <property type="evidence" value="ECO:0007669"/>
    <property type="project" value="TreeGrafter"/>
</dbReference>
<evidence type="ECO:0000256" key="5">
    <source>
        <dbReference type="ARBA" id="ARBA00022813"/>
    </source>
</evidence>
<keyword evidence="4" id="KW-0677">Repeat</keyword>
<accession>A0A9N9R5T2</accession>
<sequence length="838" mass="88332">MKEDTVLKWQKVYNPTGPQPRPRHGHRAVAIKDLMIVFGGGNEGIVHELHVFNTTTNQWFVPVTKGEVPPGCAAYGFVVDGTRLLVFGGMVEYGKYSNDLYELQASRWEWKRLNPLPPKQGLPPCPRLGHSFTLLNGKVYLFGGLANESDDPKNNIPRYLNDLYTLELYPNSSMTVWDIPLTYGQSPPPRESHSGVAYTDKNSGKSSLIIYGGMSGSRLGDLWVLDVDSMSWSRPEVAGPAPLPRSLHTATVIGHHMYVYGGWVPLVSDESKLATHDKEWKCTNTLASLNLENMTWDSIALDKFEECVPRARAGHSTVAIQTRLYIWSGRDGYRKTWNNQICCKDLWYLEVGVPPQAGRVALIRAGTTSLELCWPAMNTITTYVLQVQKCGKLAPARFPSAAEPVTVPPPASPITPQPDAATKAFEVTSPVSSGLAQTPDLPVRPVAAAVSPATPIVTTPQKILPVSIKVPSQIAGTVKLTPNTPMLQQSTYQSKSVVKSPAAGSSQQIKVATIIPQGVTRIGSGVSTPTTVRVTTAHSSPQIVVGTGTSTGTPKFVQVKTGGNAGVPVKLNAANVPVKLMGNPVPLKIGTANVQGKMNTNSVQKISQVGSSNVPLKFGVGNVKIGTSNVLVKTMGGVPIQAGAANIQTKVAAGVPVKLGAGNLPMIASSGGTIQITGSALGQQVKPPVYKIVTAKSNEQTGAVVTSAVAAGATVLRQATGNSGIPVIIKKTGANPQANNAPQYVTLVKTSTGMTVATVPKVAMVQNRPAVPVSVALGQNIASGTTIVKLVTANTVGGNKIITLPSNMLQLGKSGVGGKQTIVITKSASQAASSSQAQ</sequence>
<dbReference type="EMBL" id="OU893352">
    <property type="protein sequence ID" value="CAG9790216.1"/>
    <property type="molecule type" value="Genomic_DNA"/>
</dbReference>
<dbReference type="FunFam" id="2.120.10.80:FF:000015">
    <property type="entry name" value="host cell factor 1 isoform X1"/>
    <property type="match status" value="1"/>
</dbReference>
<name>A0A9N9R5T2_9NEOP</name>
<dbReference type="GO" id="GO:0003713">
    <property type="term" value="F:transcription coactivator activity"/>
    <property type="evidence" value="ECO:0007669"/>
    <property type="project" value="TreeGrafter"/>
</dbReference>
<dbReference type="Gene3D" id="6.10.250.2590">
    <property type="match status" value="1"/>
</dbReference>
<keyword evidence="6" id="KW-0539">Nucleus</keyword>
<keyword evidence="10" id="KW-1185">Reference proteome</keyword>
<evidence type="ECO:0000259" key="8">
    <source>
        <dbReference type="Pfam" id="PF13854"/>
    </source>
</evidence>
<dbReference type="PANTHER" id="PTHR46003">
    <property type="entry name" value="HOST CELL FACTOR"/>
    <property type="match status" value="1"/>
</dbReference>